<protein>
    <submittedName>
        <fullName evidence="3">Putative membrane protein</fullName>
    </submittedName>
</protein>
<accession>X7YTD1</accession>
<name>X7YTD1_MYCKA</name>
<dbReference type="PATRIC" id="fig|1299326.3.peg.5727"/>
<keyword evidence="1" id="KW-0812">Transmembrane</keyword>
<feature type="domain" description="EccD-like transmembrane" evidence="2">
    <location>
        <begin position="2"/>
        <end position="86"/>
    </location>
</feature>
<comment type="caution">
    <text evidence="3">The sequence shown here is derived from an EMBL/GenBank/DDBJ whole genome shotgun (WGS) entry which is preliminary data.</text>
</comment>
<reference evidence="3 4" key="1">
    <citation type="submission" date="2013-12" db="EMBL/GenBank/DDBJ databases">
        <authorList>
            <person name="Brown-Elliot B."/>
            <person name="Wallace R."/>
            <person name="Lenaerts A."/>
            <person name="Ordway D."/>
            <person name="DeGroote M.A."/>
            <person name="Parker T."/>
            <person name="Sizemore C."/>
            <person name="Tallon L.J."/>
            <person name="Sadzewicz L.K."/>
            <person name="Sengamalay N."/>
            <person name="Fraser C.M."/>
            <person name="Hine E."/>
            <person name="Shefchek K.A."/>
            <person name="Das S.P."/>
            <person name="Tettelin H."/>
        </authorList>
    </citation>
    <scope>NUCLEOTIDE SEQUENCE [LARGE SCALE GENOMIC DNA]</scope>
    <source>
        <strain evidence="3 4">662</strain>
    </source>
</reference>
<feature type="transmembrane region" description="Helical" evidence="1">
    <location>
        <begin position="28"/>
        <end position="46"/>
    </location>
</feature>
<gene>
    <name evidence="3" type="ORF">I545_5952</name>
</gene>
<keyword evidence="1" id="KW-0472">Membrane</keyword>
<keyword evidence="1" id="KW-1133">Transmembrane helix</keyword>
<evidence type="ECO:0000256" key="1">
    <source>
        <dbReference type="SAM" id="Phobius"/>
    </source>
</evidence>
<dbReference type="AlphaFoldDB" id="X7YTD1"/>
<evidence type="ECO:0000313" key="4">
    <source>
        <dbReference type="Proteomes" id="UP000020561"/>
    </source>
</evidence>
<dbReference type="InterPro" id="IPR044049">
    <property type="entry name" value="EccD_transm"/>
</dbReference>
<evidence type="ECO:0000313" key="3">
    <source>
        <dbReference type="EMBL" id="EUA09748.1"/>
    </source>
</evidence>
<sequence>MATALAMTAALGLKYALSSHNPTISLIISALIIAVGLAALVIAAVVPQRPFSAPFRKLVEWLEYGLQFLVFPLSLWLLNVYFLARTAL</sequence>
<organism evidence="3 4">
    <name type="scientific">Mycobacterium kansasii 662</name>
    <dbReference type="NCBI Taxonomy" id="1299326"/>
    <lineage>
        <taxon>Bacteria</taxon>
        <taxon>Bacillati</taxon>
        <taxon>Actinomycetota</taxon>
        <taxon>Actinomycetes</taxon>
        <taxon>Mycobacteriales</taxon>
        <taxon>Mycobacteriaceae</taxon>
        <taxon>Mycobacterium</taxon>
    </lineage>
</organism>
<dbReference type="Pfam" id="PF19053">
    <property type="entry name" value="EccD"/>
    <property type="match status" value="1"/>
</dbReference>
<evidence type="ECO:0000259" key="2">
    <source>
        <dbReference type="Pfam" id="PF19053"/>
    </source>
</evidence>
<feature type="transmembrane region" description="Helical" evidence="1">
    <location>
        <begin position="66"/>
        <end position="84"/>
    </location>
</feature>
<dbReference type="Proteomes" id="UP000020561">
    <property type="component" value="Unassembled WGS sequence"/>
</dbReference>
<proteinExistence type="predicted"/>
<dbReference type="EMBL" id="JAOA01000013">
    <property type="protein sequence ID" value="EUA09748.1"/>
    <property type="molecule type" value="Genomic_DNA"/>
</dbReference>